<sequence length="323" mass="36200">MGQQFDFFPPDENKPHKASASIIPKADGPNVANEEAMIRHLQATGRYRILTRIEPRPIVLNPRPGFLMRGVIVDVETTGLNHRTDEIIEIGAIAFTFDPSGRIGDVTGIYAGLQQPMKPIPADITRLTGITEEMVAGQLIDTGSLRALVDPADLVIAHKASFDRPFCEAFSPILSRKAWACSASEIDWSARGIEGTKLPYLLAQHGLFHEGHRALDDCFALLEVLATDNPGTQASAFSELYAASQRSLMRVFAEHSPFDMKDHLRARGYRWTDGSDGEPKSWWIDVSEEMLEDELKYLRAEVYCWEEAEPLVRRLTAFERFRS</sequence>
<keyword evidence="3" id="KW-0269">Exonuclease</keyword>
<dbReference type="CDD" id="cd06127">
    <property type="entry name" value="DEDDh"/>
    <property type="match status" value="1"/>
</dbReference>
<dbReference type="Pfam" id="PF00929">
    <property type="entry name" value="RNase_T"/>
    <property type="match status" value="1"/>
</dbReference>
<dbReference type="SUPFAM" id="SSF53098">
    <property type="entry name" value="Ribonuclease H-like"/>
    <property type="match status" value="1"/>
</dbReference>
<reference evidence="3 4" key="1">
    <citation type="journal article" date="2021" name="MBio">
        <title>Poor Competitiveness of Bradyrhizobium in Pigeon Pea Root Colonization in Indian Soils.</title>
        <authorList>
            <person name="Chalasani D."/>
            <person name="Basu A."/>
            <person name="Pullabhotla S.V.S.R.N."/>
            <person name="Jorrin B."/>
            <person name="Neal A.L."/>
            <person name="Poole P.S."/>
            <person name="Podile A.R."/>
            <person name="Tkacz A."/>
        </authorList>
    </citation>
    <scope>NUCLEOTIDE SEQUENCE [LARGE SCALE GENOMIC DNA]</scope>
    <source>
        <strain evidence="3 4">HU56</strain>
    </source>
</reference>
<dbReference type="InterPro" id="IPR036397">
    <property type="entry name" value="RNaseH_sf"/>
</dbReference>
<evidence type="ECO:0000313" key="4">
    <source>
        <dbReference type="Proteomes" id="UP000717752"/>
    </source>
</evidence>
<accession>A0ABS7GR75</accession>
<comment type="caution">
    <text evidence="3">The sequence shown here is derived from an EMBL/GenBank/DDBJ whole genome shotgun (WGS) entry which is preliminary data.</text>
</comment>
<keyword evidence="3" id="KW-0378">Hydrolase</keyword>
<feature type="region of interest" description="Disordered" evidence="1">
    <location>
        <begin position="1"/>
        <end position="28"/>
    </location>
</feature>
<organism evidence="3 4">
    <name type="scientific">Rhizobium mesosinicum</name>
    <dbReference type="NCBI Taxonomy" id="335017"/>
    <lineage>
        <taxon>Bacteria</taxon>
        <taxon>Pseudomonadati</taxon>
        <taxon>Pseudomonadota</taxon>
        <taxon>Alphaproteobacteria</taxon>
        <taxon>Hyphomicrobiales</taxon>
        <taxon>Rhizobiaceae</taxon>
        <taxon>Rhizobium/Agrobacterium group</taxon>
        <taxon>Rhizobium</taxon>
    </lineage>
</organism>
<evidence type="ECO:0000259" key="2">
    <source>
        <dbReference type="SMART" id="SM00479"/>
    </source>
</evidence>
<evidence type="ECO:0000313" key="3">
    <source>
        <dbReference type="EMBL" id="MBW9052454.1"/>
    </source>
</evidence>
<dbReference type="RefSeq" id="WP_220333899.1">
    <property type="nucleotide sequence ID" value="NZ_JAEUAK010000003.1"/>
</dbReference>
<evidence type="ECO:0000256" key="1">
    <source>
        <dbReference type="SAM" id="MobiDB-lite"/>
    </source>
</evidence>
<dbReference type="NCBIfam" id="NF006615">
    <property type="entry name" value="PRK09182.1"/>
    <property type="match status" value="1"/>
</dbReference>
<protein>
    <submittedName>
        <fullName evidence="3">3'-5' exonuclease</fullName>
    </submittedName>
</protein>
<keyword evidence="3" id="KW-0540">Nuclease</keyword>
<keyword evidence="4" id="KW-1185">Reference proteome</keyword>
<dbReference type="Gene3D" id="3.30.420.10">
    <property type="entry name" value="Ribonuclease H-like superfamily/Ribonuclease H"/>
    <property type="match status" value="1"/>
</dbReference>
<dbReference type="Proteomes" id="UP000717752">
    <property type="component" value="Unassembled WGS sequence"/>
</dbReference>
<dbReference type="PANTHER" id="PTHR30231">
    <property type="entry name" value="DNA POLYMERASE III SUBUNIT EPSILON"/>
    <property type="match status" value="1"/>
</dbReference>
<name>A0ABS7GR75_9HYPH</name>
<dbReference type="SMART" id="SM00479">
    <property type="entry name" value="EXOIII"/>
    <property type="match status" value="1"/>
</dbReference>
<dbReference type="InterPro" id="IPR013520">
    <property type="entry name" value="Ribonucl_H"/>
</dbReference>
<dbReference type="PANTHER" id="PTHR30231:SF37">
    <property type="entry name" value="EXODEOXYRIBONUCLEASE 10"/>
    <property type="match status" value="1"/>
</dbReference>
<dbReference type="GO" id="GO:0004527">
    <property type="term" value="F:exonuclease activity"/>
    <property type="evidence" value="ECO:0007669"/>
    <property type="project" value="UniProtKB-KW"/>
</dbReference>
<dbReference type="EMBL" id="JAEUAK010000003">
    <property type="protein sequence ID" value="MBW9052454.1"/>
    <property type="molecule type" value="Genomic_DNA"/>
</dbReference>
<gene>
    <name evidence="3" type="ORF">JNB85_08530</name>
</gene>
<dbReference type="InterPro" id="IPR012337">
    <property type="entry name" value="RNaseH-like_sf"/>
</dbReference>
<feature type="domain" description="Exonuclease" evidence="2">
    <location>
        <begin position="69"/>
        <end position="234"/>
    </location>
</feature>
<proteinExistence type="predicted"/>